<feature type="compositionally biased region" description="Low complexity" evidence="9">
    <location>
        <begin position="153"/>
        <end position="171"/>
    </location>
</feature>
<keyword evidence="2" id="KW-0217">Developmental protein</keyword>
<evidence type="ECO:0000313" key="12">
    <source>
        <dbReference type="RefSeq" id="XP_034239091.1"/>
    </source>
</evidence>
<dbReference type="AlphaFoldDB" id="A0A6P8YQ81"/>
<dbReference type="InParanoid" id="A0A6P8YQ81"/>
<dbReference type="GO" id="GO:0000981">
    <property type="term" value="F:DNA-binding transcription factor activity, RNA polymerase II-specific"/>
    <property type="evidence" value="ECO:0007669"/>
    <property type="project" value="InterPro"/>
</dbReference>
<dbReference type="PANTHER" id="PTHR24338">
    <property type="entry name" value="HOMEOBOX PROTEIN MSX"/>
    <property type="match status" value="1"/>
</dbReference>
<organism evidence="12">
    <name type="scientific">Thrips palmi</name>
    <name type="common">Melon thrips</name>
    <dbReference type="NCBI Taxonomy" id="161013"/>
    <lineage>
        <taxon>Eukaryota</taxon>
        <taxon>Metazoa</taxon>
        <taxon>Ecdysozoa</taxon>
        <taxon>Arthropoda</taxon>
        <taxon>Hexapoda</taxon>
        <taxon>Insecta</taxon>
        <taxon>Pterygota</taxon>
        <taxon>Neoptera</taxon>
        <taxon>Paraneoptera</taxon>
        <taxon>Thysanoptera</taxon>
        <taxon>Terebrantia</taxon>
        <taxon>Thripoidea</taxon>
        <taxon>Thripidae</taxon>
        <taxon>Thrips</taxon>
    </lineage>
</organism>
<dbReference type="RefSeq" id="XP_034239091.1">
    <property type="nucleotide sequence ID" value="XM_034383200.1"/>
</dbReference>
<gene>
    <name evidence="12" type="primary">LOC117644011</name>
</gene>
<feature type="compositionally biased region" description="Low complexity" evidence="9">
    <location>
        <begin position="35"/>
        <end position="47"/>
    </location>
</feature>
<dbReference type="InterPro" id="IPR050674">
    <property type="entry name" value="Msh_Homeobox_Regulators"/>
</dbReference>
<dbReference type="GO" id="GO:0048598">
    <property type="term" value="P:embryonic morphogenesis"/>
    <property type="evidence" value="ECO:0007669"/>
    <property type="project" value="TreeGrafter"/>
</dbReference>
<keyword evidence="4 7" id="KW-0371">Homeobox</keyword>
<feature type="region of interest" description="Disordered" evidence="9">
    <location>
        <begin position="136"/>
        <end position="213"/>
    </location>
</feature>
<evidence type="ECO:0000256" key="9">
    <source>
        <dbReference type="SAM" id="MobiDB-lite"/>
    </source>
</evidence>
<keyword evidence="11" id="KW-1185">Reference proteome</keyword>
<proteinExistence type="inferred from homology"/>
<dbReference type="SUPFAM" id="SSF46689">
    <property type="entry name" value="Homeodomain-like"/>
    <property type="match status" value="1"/>
</dbReference>
<dbReference type="GO" id="GO:0000977">
    <property type="term" value="F:RNA polymerase II transcription regulatory region sequence-specific DNA binding"/>
    <property type="evidence" value="ECO:0007669"/>
    <property type="project" value="TreeGrafter"/>
</dbReference>
<dbReference type="SMART" id="SM00389">
    <property type="entry name" value="HOX"/>
    <property type="match status" value="1"/>
</dbReference>
<dbReference type="PROSITE" id="PS50071">
    <property type="entry name" value="HOMEOBOX_2"/>
    <property type="match status" value="1"/>
</dbReference>
<evidence type="ECO:0000256" key="1">
    <source>
        <dbReference type="ARBA" id="ARBA00004123"/>
    </source>
</evidence>
<dbReference type="CDD" id="cd00086">
    <property type="entry name" value="homeodomain"/>
    <property type="match status" value="1"/>
</dbReference>
<evidence type="ECO:0000256" key="4">
    <source>
        <dbReference type="ARBA" id="ARBA00023155"/>
    </source>
</evidence>
<feature type="compositionally biased region" description="Polar residues" evidence="9">
    <location>
        <begin position="172"/>
        <end position="183"/>
    </location>
</feature>
<evidence type="ECO:0000259" key="10">
    <source>
        <dbReference type="PROSITE" id="PS50071"/>
    </source>
</evidence>
<evidence type="ECO:0000256" key="2">
    <source>
        <dbReference type="ARBA" id="ARBA00022473"/>
    </source>
</evidence>
<dbReference type="InterPro" id="IPR017970">
    <property type="entry name" value="Homeobox_CS"/>
</dbReference>
<dbReference type="Gene3D" id="1.10.10.60">
    <property type="entry name" value="Homeodomain-like"/>
    <property type="match status" value="1"/>
</dbReference>
<dbReference type="GO" id="GO:0005634">
    <property type="term" value="C:nucleus"/>
    <property type="evidence" value="ECO:0007669"/>
    <property type="project" value="UniProtKB-SubCell"/>
</dbReference>
<evidence type="ECO:0000256" key="7">
    <source>
        <dbReference type="PROSITE-ProRule" id="PRU00108"/>
    </source>
</evidence>
<feature type="domain" description="Homeobox" evidence="10">
    <location>
        <begin position="80"/>
        <end position="140"/>
    </location>
</feature>
<comment type="subcellular location">
    <subcellularLocation>
        <location evidence="1 7 8">Nucleus</location>
    </subcellularLocation>
</comment>
<keyword evidence="5 7" id="KW-0539">Nucleus</keyword>
<name>A0A6P8YQ81_THRPL</name>
<dbReference type="PANTHER" id="PTHR24338:SF0">
    <property type="entry name" value="MUSCLE SEGMENTATION HOMEOBOX"/>
    <property type="match status" value="1"/>
</dbReference>
<dbReference type="GeneID" id="117644011"/>
<keyword evidence="3 7" id="KW-0238">DNA-binding</keyword>
<reference evidence="12" key="1">
    <citation type="submission" date="2025-08" db="UniProtKB">
        <authorList>
            <consortium name="RefSeq"/>
        </authorList>
    </citation>
    <scope>IDENTIFICATION</scope>
    <source>
        <tissue evidence="12">Total insect</tissue>
    </source>
</reference>
<dbReference type="InterPro" id="IPR009057">
    <property type="entry name" value="Homeodomain-like_sf"/>
</dbReference>
<dbReference type="KEGG" id="tpal:117644011"/>
<evidence type="ECO:0000256" key="6">
    <source>
        <dbReference type="ARBA" id="ARBA00038425"/>
    </source>
</evidence>
<evidence type="ECO:0000256" key="3">
    <source>
        <dbReference type="ARBA" id="ARBA00023125"/>
    </source>
</evidence>
<evidence type="ECO:0000313" key="11">
    <source>
        <dbReference type="Proteomes" id="UP000515158"/>
    </source>
</evidence>
<evidence type="ECO:0000256" key="5">
    <source>
        <dbReference type="ARBA" id="ARBA00023242"/>
    </source>
</evidence>
<dbReference type="Pfam" id="PF00046">
    <property type="entry name" value="Homeodomain"/>
    <property type="match status" value="1"/>
</dbReference>
<sequence length="213" mass="23453">MAVEVAVNAPRFHTVPCKKRPFSCIEHILKDAGRTSTSPTSSPTSTTAHPDGQFEWLNCTRYRPPKLPRTRRRDGPAQRRLGRNPRIPFSPHQVAVLEGRFRRSHYLSSADVADLSTELDLSETRVKIWFQNRRARERRDGEGRSTVSPPQQGVPAPGALAKAAVKVVKAPTPSQLPRSQVSAFSAPKSHVRASPSASPEKYFTLGLDSASAP</sequence>
<comment type="similarity">
    <text evidence="6">Belongs to the Msh homeobox family.</text>
</comment>
<dbReference type="Proteomes" id="UP000515158">
    <property type="component" value="Unplaced"/>
</dbReference>
<dbReference type="OrthoDB" id="1867783at2759"/>
<evidence type="ECO:0000256" key="8">
    <source>
        <dbReference type="RuleBase" id="RU000682"/>
    </source>
</evidence>
<feature type="region of interest" description="Disordered" evidence="9">
    <location>
        <begin position="32"/>
        <end position="88"/>
    </location>
</feature>
<accession>A0A6P8YQ81</accession>
<feature type="DNA-binding region" description="Homeobox" evidence="7">
    <location>
        <begin position="82"/>
        <end position="141"/>
    </location>
</feature>
<dbReference type="PROSITE" id="PS00027">
    <property type="entry name" value="HOMEOBOX_1"/>
    <property type="match status" value="1"/>
</dbReference>
<dbReference type="InterPro" id="IPR001356">
    <property type="entry name" value="HD"/>
</dbReference>
<feature type="compositionally biased region" description="Basic residues" evidence="9">
    <location>
        <begin position="63"/>
        <end position="72"/>
    </location>
</feature>
<protein>
    <submittedName>
        <fullName evidence="12">Homeobox protein MSH-D-like</fullName>
    </submittedName>
</protein>